<dbReference type="PANTHER" id="PTHR37689">
    <property type="entry name" value="PROTEIN FDHE"/>
    <property type="match status" value="1"/>
</dbReference>
<evidence type="ECO:0000259" key="3">
    <source>
        <dbReference type="Pfam" id="PF24860"/>
    </source>
</evidence>
<dbReference type="InterPro" id="IPR024064">
    <property type="entry name" value="FdhE-like_sf"/>
</dbReference>
<dbReference type="PANTHER" id="PTHR37689:SF1">
    <property type="entry name" value="PROTEIN FDHE"/>
    <property type="match status" value="1"/>
</dbReference>
<accession>A0A6J4JW16</accession>
<evidence type="ECO:0000313" key="4">
    <source>
        <dbReference type="EMBL" id="CAA9288817.1"/>
    </source>
</evidence>
<dbReference type="InterPro" id="IPR056796">
    <property type="entry name" value="FdhE_C"/>
</dbReference>
<proteinExistence type="predicted"/>
<dbReference type="InterPro" id="IPR006452">
    <property type="entry name" value="Formate_DH_accessory"/>
</dbReference>
<reference evidence="4" key="1">
    <citation type="submission" date="2020-02" db="EMBL/GenBank/DDBJ databases">
        <authorList>
            <person name="Meier V. D."/>
        </authorList>
    </citation>
    <scope>NUCLEOTIDE SEQUENCE</scope>
    <source>
        <strain evidence="4">AVDCRST_MAG26</strain>
    </source>
</reference>
<dbReference type="AlphaFoldDB" id="A0A6J4JW16"/>
<dbReference type="EMBL" id="CADCTK010000915">
    <property type="protein sequence ID" value="CAA9288817.1"/>
    <property type="molecule type" value="Genomic_DNA"/>
</dbReference>
<dbReference type="InterPro" id="IPR056797">
    <property type="entry name" value="FdhE_central"/>
</dbReference>
<dbReference type="GO" id="GO:0005829">
    <property type="term" value="C:cytosol"/>
    <property type="evidence" value="ECO:0007669"/>
    <property type="project" value="TreeGrafter"/>
</dbReference>
<dbReference type="Gene3D" id="3.90.1670.10">
    <property type="entry name" value="FdhE-like domain"/>
    <property type="match status" value="1"/>
</dbReference>
<dbReference type="Pfam" id="PF24860">
    <property type="entry name" value="FdhE_C"/>
    <property type="match status" value="1"/>
</dbReference>
<dbReference type="CDD" id="cd16341">
    <property type="entry name" value="FdhE"/>
    <property type="match status" value="1"/>
</dbReference>
<sequence>MPLPPDVEEALRKLGQLGEKQPELAELAATNAALLRVMYGHQPPALRVDLDRGHAQTKQDAGLPLLRGEPAIFDASEVRDRFLRLCQVMQAQGNSSAPELETAVKRGHFRVEDAVVDVIAGDPGAVARRADALGLDAGLVVTLLRLTLFPSMAQLATELQPLLDGAAWRHGYCPTCGSWPLLGEFRGLELTRFLRCGLCAGQWEYDRLACPFCDNRIHQDIKHWSVEGEEAKYRAMSCERCRGYVKQISTLAPIPAPQLLVVDLATLHLDLIALERNYSPPQ</sequence>
<feature type="domain" description="FdhE C-terminal" evidence="3">
    <location>
        <begin position="210"/>
        <end position="278"/>
    </location>
</feature>
<evidence type="ECO:0008006" key="5">
    <source>
        <dbReference type="Google" id="ProtNLM"/>
    </source>
</evidence>
<evidence type="ECO:0000259" key="2">
    <source>
        <dbReference type="Pfam" id="PF24859"/>
    </source>
</evidence>
<dbReference type="SUPFAM" id="SSF144020">
    <property type="entry name" value="FdhE-like"/>
    <property type="match status" value="1"/>
</dbReference>
<organism evidence="4">
    <name type="scientific">uncultured Chloroflexia bacterium</name>
    <dbReference type="NCBI Taxonomy" id="1672391"/>
    <lineage>
        <taxon>Bacteria</taxon>
        <taxon>Bacillati</taxon>
        <taxon>Chloroflexota</taxon>
        <taxon>Chloroflexia</taxon>
        <taxon>environmental samples</taxon>
    </lineage>
</organism>
<feature type="domain" description="FdhE central" evidence="2">
    <location>
        <begin position="172"/>
        <end position="207"/>
    </location>
</feature>
<dbReference type="GO" id="GO:0008199">
    <property type="term" value="F:ferric iron binding"/>
    <property type="evidence" value="ECO:0007669"/>
    <property type="project" value="TreeGrafter"/>
</dbReference>
<gene>
    <name evidence="4" type="ORF">AVDCRST_MAG26-3937</name>
</gene>
<keyword evidence="1" id="KW-0963">Cytoplasm</keyword>
<name>A0A6J4JW16_9CHLR</name>
<dbReference type="GO" id="GO:0051604">
    <property type="term" value="P:protein maturation"/>
    <property type="evidence" value="ECO:0007669"/>
    <property type="project" value="TreeGrafter"/>
</dbReference>
<dbReference type="Pfam" id="PF24859">
    <property type="entry name" value="FdhE_central"/>
    <property type="match status" value="1"/>
</dbReference>
<evidence type="ECO:0000256" key="1">
    <source>
        <dbReference type="ARBA" id="ARBA00022490"/>
    </source>
</evidence>
<protein>
    <recommendedName>
        <fullName evidence="5">Formate dehydrogenase formation protein FdhE</fullName>
    </recommendedName>
</protein>